<evidence type="ECO:0000313" key="2">
    <source>
        <dbReference type="Proteomes" id="UP000249495"/>
    </source>
</evidence>
<dbReference type="RefSeq" id="WP_018031088.1">
    <property type="nucleotide sequence ID" value="NZ_CAMCCF010000007.1"/>
</dbReference>
<dbReference type="Pfam" id="PF06279">
    <property type="entry name" value="DUF1033"/>
    <property type="match status" value="1"/>
</dbReference>
<accession>A0A2X3VD54</accession>
<protein>
    <submittedName>
        <fullName evidence="1">DNA binding protein</fullName>
    </submittedName>
</protein>
<dbReference type="KEGG" id="sfer:NCTC12278_00300"/>
<organism evidence="1 2">
    <name type="scientific">Streptococcus ferus</name>
    <dbReference type="NCBI Taxonomy" id="1345"/>
    <lineage>
        <taxon>Bacteria</taxon>
        <taxon>Bacillati</taxon>
        <taxon>Bacillota</taxon>
        <taxon>Bacilli</taxon>
        <taxon>Lactobacillales</taxon>
        <taxon>Streptococcaceae</taxon>
        <taxon>Streptococcus</taxon>
    </lineage>
</organism>
<sequence length="122" mass="15219">MYQVIKMHGDMEPWWFLDGWEDDIIEVSEFDDYYEALKYYKEEWRRLYQKMPSFISKSSVMTAFWDQDDKEWCEECDDYLQQFHSLLLLTDWHKIPKKWYRPGYDRRNDHPHHKPACPLISK</sequence>
<dbReference type="AlphaFoldDB" id="A0A2X3VD54"/>
<evidence type="ECO:0000313" key="1">
    <source>
        <dbReference type="EMBL" id="SQF39360.1"/>
    </source>
</evidence>
<dbReference type="InterPro" id="IPR010434">
    <property type="entry name" value="DUF1033"/>
</dbReference>
<proteinExistence type="predicted"/>
<dbReference type="EMBL" id="LS483343">
    <property type="protein sequence ID" value="SQF39360.1"/>
    <property type="molecule type" value="Genomic_DNA"/>
</dbReference>
<keyword evidence="2" id="KW-1185">Reference proteome</keyword>
<reference evidence="1 2" key="1">
    <citation type="submission" date="2018-06" db="EMBL/GenBank/DDBJ databases">
        <authorList>
            <consortium name="Pathogen Informatics"/>
            <person name="Doyle S."/>
        </authorList>
    </citation>
    <scope>NUCLEOTIDE SEQUENCE [LARGE SCALE GENOMIC DNA]</scope>
    <source>
        <strain evidence="1 2">NCTC12278</strain>
    </source>
</reference>
<dbReference type="OrthoDB" id="2389779at2"/>
<dbReference type="Proteomes" id="UP000249495">
    <property type="component" value="Chromosome 1"/>
</dbReference>
<gene>
    <name evidence="1" type="ORF">NCTC12278_00300</name>
</gene>
<dbReference type="STRING" id="1123303.GCA_000372425_01784"/>
<name>A0A2X3VD54_9STRE</name>